<protein>
    <recommendedName>
        <fullName evidence="1">SCP domain-containing protein</fullName>
    </recommendedName>
</protein>
<dbReference type="InterPro" id="IPR014044">
    <property type="entry name" value="CAP_dom"/>
</dbReference>
<dbReference type="InterPro" id="IPR018244">
    <property type="entry name" value="Allrgn_V5/Tpx1_CS"/>
</dbReference>
<reference evidence="2" key="1">
    <citation type="submission" date="2021-06" db="EMBL/GenBank/DDBJ databases">
        <title>Parelaphostrongylus tenuis whole genome reference sequence.</title>
        <authorList>
            <person name="Garwood T.J."/>
            <person name="Larsen P.A."/>
            <person name="Fountain-Jones N.M."/>
            <person name="Garbe J.R."/>
            <person name="Macchietto M.G."/>
            <person name="Kania S.A."/>
            <person name="Gerhold R.W."/>
            <person name="Richards J.E."/>
            <person name="Wolf T.M."/>
        </authorList>
    </citation>
    <scope>NUCLEOTIDE SEQUENCE</scope>
    <source>
        <strain evidence="2">MNPRO001-30</strain>
        <tissue evidence="2">Meninges</tissue>
    </source>
</reference>
<gene>
    <name evidence="2" type="ORF">KIN20_020106</name>
</gene>
<dbReference type="SUPFAM" id="SSF55797">
    <property type="entry name" value="PR-1-like"/>
    <property type="match status" value="1"/>
</dbReference>
<dbReference type="PROSITE" id="PS01009">
    <property type="entry name" value="CRISP_1"/>
    <property type="match status" value="1"/>
</dbReference>
<feature type="domain" description="SCP" evidence="1">
    <location>
        <begin position="3"/>
        <end position="66"/>
    </location>
</feature>
<dbReference type="Pfam" id="PF00188">
    <property type="entry name" value="CAP"/>
    <property type="match status" value="1"/>
</dbReference>
<dbReference type="AlphaFoldDB" id="A0AAD5QVE1"/>
<name>A0AAD5QVE1_PARTN</name>
<dbReference type="EMBL" id="JAHQIW010004050">
    <property type="protein sequence ID" value="KAJ1360971.1"/>
    <property type="molecule type" value="Genomic_DNA"/>
</dbReference>
<keyword evidence="3" id="KW-1185">Reference proteome</keyword>
<proteinExistence type="predicted"/>
<evidence type="ECO:0000313" key="3">
    <source>
        <dbReference type="Proteomes" id="UP001196413"/>
    </source>
</evidence>
<dbReference type="InterPro" id="IPR035940">
    <property type="entry name" value="CAP_sf"/>
</dbReference>
<comment type="caution">
    <text evidence="2">The sequence shown here is derived from an EMBL/GenBank/DDBJ whole genome shotgun (WGS) entry which is preliminary data.</text>
</comment>
<evidence type="ECO:0000313" key="2">
    <source>
        <dbReference type="EMBL" id="KAJ1360971.1"/>
    </source>
</evidence>
<accession>A0AAD5QVE1</accession>
<evidence type="ECO:0000259" key="1">
    <source>
        <dbReference type="Pfam" id="PF00188"/>
    </source>
</evidence>
<dbReference type="InterPro" id="IPR001283">
    <property type="entry name" value="CRISP-related"/>
</dbReference>
<dbReference type="Proteomes" id="UP001196413">
    <property type="component" value="Unassembled WGS sequence"/>
</dbReference>
<dbReference type="GO" id="GO:0005576">
    <property type="term" value="C:extracellular region"/>
    <property type="evidence" value="ECO:0007669"/>
    <property type="project" value="InterPro"/>
</dbReference>
<sequence length="93" mass="10779">MVAHSFYVEGKGYNYKRFYPMTYYKTGHFTQLIWKESRRIGVGVSVVHHDGKKKGPCQPSVPLYMIYVVIKYDPPGNVQTHQAYIDNVRPPVT</sequence>
<dbReference type="Gene3D" id="3.40.33.10">
    <property type="entry name" value="CAP"/>
    <property type="match status" value="1"/>
</dbReference>
<organism evidence="2 3">
    <name type="scientific">Parelaphostrongylus tenuis</name>
    <name type="common">Meningeal worm</name>
    <dbReference type="NCBI Taxonomy" id="148309"/>
    <lineage>
        <taxon>Eukaryota</taxon>
        <taxon>Metazoa</taxon>
        <taxon>Ecdysozoa</taxon>
        <taxon>Nematoda</taxon>
        <taxon>Chromadorea</taxon>
        <taxon>Rhabditida</taxon>
        <taxon>Rhabditina</taxon>
        <taxon>Rhabditomorpha</taxon>
        <taxon>Strongyloidea</taxon>
        <taxon>Metastrongylidae</taxon>
        <taxon>Parelaphostrongylus</taxon>
    </lineage>
</organism>
<dbReference type="PANTHER" id="PTHR10334">
    <property type="entry name" value="CYSTEINE-RICH SECRETORY PROTEIN-RELATED"/>
    <property type="match status" value="1"/>
</dbReference>